<feature type="compositionally biased region" description="Low complexity" evidence="1">
    <location>
        <begin position="51"/>
        <end position="60"/>
    </location>
</feature>
<protein>
    <submittedName>
        <fullName evidence="3">Uncharacterized protein</fullName>
    </submittedName>
</protein>
<dbReference type="RefSeq" id="WP_230844470.1">
    <property type="nucleotide sequence ID" value="NZ_CP021509.1"/>
</dbReference>
<evidence type="ECO:0000256" key="1">
    <source>
        <dbReference type="SAM" id="MobiDB-lite"/>
    </source>
</evidence>
<dbReference type="AlphaFoldDB" id="A0A1Y0Y3G0"/>
<keyword evidence="2" id="KW-0732">Signal</keyword>
<evidence type="ECO:0000256" key="2">
    <source>
        <dbReference type="SAM" id="SignalP"/>
    </source>
</evidence>
<organism evidence="3 4">
    <name type="scientific">Acetobacter pasteurianus subsp. pasteurianus</name>
    <dbReference type="NCBI Taxonomy" id="481145"/>
    <lineage>
        <taxon>Bacteria</taxon>
        <taxon>Pseudomonadati</taxon>
        <taxon>Pseudomonadota</taxon>
        <taxon>Alphaproteobacteria</taxon>
        <taxon>Acetobacterales</taxon>
        <taxon>Acetobacteraceae</taxon>
        <taxon>Acetobacter</taxon>
    </lineage>
</organism>
<feature type="signal peptide" evidence="2">
    <location>
        <begin position="1"/>
        <end position="23"/>
    </location>
</feature>
<feature type="compositionally biased region" description="Gly residues" evidence="1">
    <location>
        <begin position="29"/>
        <end position="50"/>
    </location>
</feature>
<sequence>MKFRYLAAAAMMGVMCASAPLHAEPQFNGPGGRGGPQGGPNGGPGGGAMHGGQRVAAPARPCTTTAPAVVAPHVVVTTLT</sequence>
<name>A0A1Y0Y3G0_ACEPA</name>
<proteinExistence type="predicted"/>
<accession>A0A1Y0Y3G0</accession>
<evidence type="ECO:0000313" key="4">
    <source>
        <dbReference type="Proteomes" id="UP000196205"/>
    </source>
</evidence>
<dbReference type="EMBL" id="CP021509">
    <property type="protein sequence ID" value="ARW46984.1"/>
    <property type="molecule type" value="Genomic_DNA"/>
</dbReference>
<feature type="region of interest" description="Disordered" evidence="1">
    <location>
        <begin position="22"/>
        <end position="60"/>
    </location>
</feature>
<gene>
    <name evidence="3" type="ORF">S1001342_00626</name>
</gene>
<dbReference type="Proteomes" id="UP000196205">
    <property type="component" value="Chromosome"/>
</dbReference>
<feature type="chain" id="PRO_5010984238" evidence="2">
    <location>
        <begin position="24"/>
        <end position="80"/>
    </location>
</feature>
<evidence type="ECO:0000313" key="3">
    <source>
        <dbReference type="EMBL" id="ARW46984.1"/>
    </source>
</evidence>
<reference evidence="3 4" key="1">
    <citation type="submission" date="2017-05" db="EMBL/GenBank/DDBJ databases">
        <title>Genome sequence of Acetobacter pasteurianus subsp. pasteurianus strain SRCM101342.</title>
        <authorList>
            <person name="Cho S.H."/>
        </authorList>
    </citation>
    <scope>NUCLEOTIDE SEQUENCE [LARGE SCALE GENOMIC DNA]</scope>
    <source>
        <strain evidence="3 4">SRCM101342</strain>
    </source>
</reference>